<dbReference type="Proteomes" id="UP000295830">
    <property type="component" value="Unassembled WGS sequence"/>
</dbReference>
<dbReference type="Pfam" id="PF04365">
    <property type="entry name" value="BrnT_toxin"/>
    <property type="match status" value="1"/>
</dbReference>
<dbReference type="EMBL" id="SOAX01000001">
    <property type="protein sequence ID" value="TDT43905.1"/>
    <property type="molecule type" value="Genomic_DNA"/>
</dbReference>
<name>A0A4R7K049_9GAMM</name>
<dbReference type="AlphaFoldDB" id="A0A4R7K049"/>
<keyword evidence="2" id="KW-1185">Reference proteome</keyword>
<sequence>MEEFEFDDEKSRANLLKHGIGFEAAQELWQDPDLLEIQAKTEGELRFLIIGRIGAKHWSAVVTYREGRIRLISVRRARKREVELYEC</sequence>
<dbReference type="InterPro" id="IPR007460">
    <property type="entry name" value="BrnT_toxin"/>
</dbReference>
<dbReference type="RefSeq" id="WP_133734345.1">
    <property type="nucleotide sequence ID" value="NZ_SOAX01000001.1"/>
</dbReference>
<gene>
    <name evidence="1" type="ORF">DES49_0004</name>
</gene>
<evidence type="ECO:0000313" key="1">
    <source>
        <dbReference type="EMBL" id="TDT43905.1"/>
    </source>
</evidence>
<dbReference type="Gene3D" id="3.10.450.530">
    <property type="entry name" value="Ribonuclease toxin, BrnT, of type II toxin-antitoxin system"/>
    <property type="match status" value="1"/>
</dbReference>
<dbReference type="OrthoDB" id="9802417at2"/>
<protein>
    <submittedName>
        <fullName evidence="1">Uncharacterized protein</fullName>
    </submittedName>
</protein>
<dbReference type="InterPro" id="IPR038573">
    <property type="entry name" value="BrnT_sf"/>
</dbReference>
<proteinExistence type="predicted"/>
<accession>A0A4R7K049</accession>
<comment type="caution">
    <text evidence="1">The sequence shown here is derived from an EMBL/GenBank/DDBJ whole genome shotgun (WGS) entry which is preliminary data.</text>
</comment>
<evidence type="ECO:0000313" key="2">
    <source>
        <dbReference type="Proteomes" id="UP000295830"/>
    </source>
</evidence>
<reference evidence="1 2" key="1">
    <citation type="submission" date="2019-03" db="EMBL/GenBank/DDBJ databases">
        <title>Genomic Encyclopedia of Type Strains, Phase IV (KMG-IV): sequencing the most valuable type-strain genomes for metagenomic binning, comparative biology and taxonomic classification.</title>
        <authorList>
            <person name="Goeker M."/>
        </authorList>
    </citation>
    <scope>NUCLEOTIDE SEQUENCE [LARGE SCALE GENOMIC DNA]</scope>
    <source>
        <strain evidence="1 2">DSM 15505</strain>
    </source>
</reference>
<organism evidence="1 2">
    <name type="scientific">Halospina denitrificans</name>
    <dbReference type="NCBI Taxonomy" id="332522"/>
    <lineage>
        <taxon>Bacteria</taxon>
        <taxon>Pseudomonadati</taxon>
        <taxon>Pseudomonadota</taxon>
        <taxon>Gammaproteobacteria</taxon>
        <taxon>Halospina</taxon>
    </lineage>
</organism>